<gene>
    <name evidence="1" type="ORF">RM764_25720</name>
</gene>
<evidence type="ECO:0000313" key="1">
    <source>
        <dbReference type="EMBL" id="MDT0466369.1"/>
    </source>
</evidence>
<evidence type="ECO:0000313" key="2">
    <source>
        <dbReference type="Proteomes" id="UP001183809"/>
    </source>
</evidence>
<keyword evidence="2" id="KW-1185">Reference proteome</keyword>
<name>A0ABU2TZH3_9ACTN</name>
<dbReference type="EMBL" id="JAVREY010000036">
    <property type="protein sequence ID" value="MDT0466369.1"/>
    <property type="molecule type" value="Genomic_DNA"/>
</dbReference>
<accession>A0ABU2TZH3</accession>
<sequence>MSTPPPHRRILIAGPTAALVRAAGAAGFRVWSLCDACRCPPEELAALSERVLVADFGDEIALKEALDAAAESGLYVNPPAAVRLLADPEAVRRLVHDNQLCPPEAAQDAAGDRYRVDTLSVHGMHHTVGITAETPYGLLHPAPLAGDTAATLRSVVTSLLDLAGYQYGPAHTEVVLTADGPVTTGCAAVVADEPVPWLVRVASGRELVTDAFAVLAGQDAAPVRARRFAASVTLPEIRPDEVRALPYVRHVVASDGERGGQVVLEAESPEHAVELVSRIKRLFD</sequence>
<reference evidence="2" key="1">
    <citation type="submission" date="2023-07" db="EMBL/GenBank/DDBJ databases">
        <title>30 novel species of actinomycetes from the DSMZ collection.</title>
        <authorList>
            <person name="Nouioui I."/>
        </authorList>
    </citation>
    <scope>NUCLEOTIDE SEQUENCE [LARGE SCALE GENOMIC DNA]</scope>
    <source>
        <strain evidence="2">DSM 41699</strain>
    </source>
</reference>
<dbReference type="Gene3D" id="3.30.470.20">
    <property type="entry name" value="ATP-grasp fold, B domain"/>
    <property type="match status" value="1"/>
</dbReference>
<dbReference type="RefSeq" id="WP_311697831.1">
    <property type="nucleotide sequence ID" value="NZ_JAVREY010000036.1"/>
</dbReference>
<organism evidence="1 2">
    <name type="scientific">Streptomyces gibsoniae</name>
    <dbReference type="NCBI Taxonomy" id="3075529"/>
    <lineage>
        <taxon>Bacteria</taxon>
        <taxon>Bacillati</taxon>
        <taxon>Actinomycetota</taxon>
        <taxon>Actinomycetes</taxon>
        <taxon>Kitasatosporales</taxon>
        <taxon>Streptomycetaceae</taxon>
        <taxon>Streptomyces</taxon>
    </lineage>
</organism>
<evidence type="ECO:0008006" key="3">
    <source>
        <dbReference type="Google" id="ProtNLM"/>
    </source>
</evidence>
<proteinExistence type="predicted"/>
<dbReference type="Proteomes" id="UP001183809">
    <property type="component" value="Unassembled WGS sequence"/>
</dbReference>
<comment type="caution">
    <text evidence="1">The sequence shown here is derived from an EMBL/GenBank/DDBJ whole genome shotgun (WGS) entry which is preliminary data.</text>
</comment>
<protein>
    <recommendedName>
        <fullName evidence="3">ATP-grasp domain-containing protein</fullName>
    </recommendedName>
</protein>